<comment type="caution">
    <text evidence="1">The sequence shown here is derived from an EMBL/GenBank/DDBJ whole genome shotgun (WGS) entry which is preliminary data.</text>
</comment>
<evidence type="ECO:0000313" key="1">
    <source>
        <dbReference type="EMBL" id="GAA5194652.1"/>
    </source>
</evidence>
<gene>
    <name evidence="1" type="ORF">GCM10023346_22670</name>
</gene>
<dbReference type="EMBL" id="BAABKK010000012">
    <property type="protein sequence ID" value="GAA5194652.1"/>
    <property type="molecule type" value="Genomic_DNA"/>
</dbReference>
<accession>A0ABP9SDU8</accession>
<proteinExistence type="predicted"/>
<organism evidence="1 2">
    <name type="scientific">Arthrobacter gyeryongensis</name>
    <dbReference type="NCBI Taxonomy" id="1650592"/>
    <lineage>
        <taxon>Bacteria</taxon>
        <taxon>Bacillati</taxon>
        <taxon>Actinomycetota</taxon>
        <taxon>Actinomycetes</taxon>
        <taxon>Micrococcales</taxon>
        <taxon>Micrococcaceae</taxon>
        <taxon>Arthrobacter</taxon>
    </lineage>
</organism>
<keyword evidence="2" id="KW-1185">Reference proteome</keyword>
<dbReference type="RefSeq" id="WP_345449482.1">
    <property type="nucleotide sequence ID" value="NZ_BAABKK010000012.1"/>
</dbReference>
<protein>
    <submittedName>
        <fullName evidence="1">Uncharacterized protein</fullName>
    </submittedName>
</protein>
<name>A0ABP9SDU8_9MICC</name>
<sequence>MTEQSRHEILDERQQRLFDAIAERNPALAGTYRVAIRGLKTPAEPGDERARLALIAHAMREVMNALPSVMGESTGRRKGKSASDLTRELPDFLAQFSDLDLQQDLDYIPVPREVTVAIDRVVRTAALETRKVRDDVAALLAEGSSSDHPAVLQWIDARAFFVRCAHLEQPPRDNSAVKSDEEIEANIRVVEDLIDVRTAGFFDTRHGLEDLLAEINQVNEGKEVPR</sequence>
<evidence type="ECO:0000313" key="2">
    <source>
        <dbReference type="Proteomes" id="UP001500200"/>
    </source>
</evidence>
<dbReference type="Proteomes" id="UP001500200">
    <property type="component" value="Unassembled WGS sequence"/>
</dbReference>
<reference evidence="2" key="1">
    <citation type="journal article" date="2019" name="Int. J. Syst. Evol. Microbiol.">
        <title>The Global Catalogue of Microorganisms (GCM) 10K type strain sequencing project: providing services to taxonomists for standard genome sequencing and annotation.</title>
        <authorList>
            <consortium name="The Broad Institute Genomics Platform"/>
            <consortium name="The Broad Institute Genome Sequencing Center for Infectious Disease"/>
            <person name="Wu L."/>
            <person name="Ma J."/>
        </authorList>
    </citation>
    <scope>NUCLEOTIDE SEQUENCE [LARGE SCALE GENOMIC DNA]</scope>
    <source>
        <strain evidence="2">JCM 18514</strain>
    </source>
</reference>